<sequence length="47" mass="5456">EKFYQLRTLAAQSRSYLNTLLARAEGNEVEALREVPAELYRLSQVEE</sequence>
<protein>
    <submittedName>
        <fullName evidence="1">12997_t:CDS:1</fullName>
    </submittedName>
</protein>
<gene>
    <name evidence="1" type="ORF">GMARGA_LOCUS44335</name>
</gene>
<reference evidence="1 2" key="1">
    <citation type="submission" date="2021-06" db="EMBL/GenBank/DDBJ databases">
        <authorList>
            <person name="Kallberg Y."/>
            <person name="Tangrot J."/>
            <person name="Rosling A."/>
        </authorList>
    </citation>
    <scope>NUCLEOTIDE SEQUENCE [LARGE SCALE GENOMIC DNA]</scope>
    <source>
        <strain evidence="1 2">120-4 pot B 10/14</strain>
    </source>
</reference>
<dbReference type="EMBL" id="CAJVQB010150207">
    <property type="protein sequence ID" value="CAG8855514.1"/>
    <property type="molecule type" value="Genomic_DNA"/>
</dbReference>
<accession>A0ABN7XJT1</accession>
<comment type="caution">
    <text evidence="1">The sequence shown here is derived from an EMBL/GenBank/DDBJ whole genome shotgun (WGS) entry which is preliminary data.</text>
</comment>
<proteinExistence type="predicted"/>
<keyword evidence="2" id="KW-1185">Reference proteome</keyword>
<feature type="non-terminal residue" evidence="1">
    <location>
        <position position="47"/>
    </location>
</feature>
<organism evidence="1 2">
    <name type="scientific">Gigaspora margarita</name>
    <dbReference type="NCBI Taxonomy" id="4874"/>
    <lineage>
        <taxon>Eukaryota</taxon>
        <taxon>Fungi</taxon>
        <taxon>Fungi incertae sedis</taxon>
        <taxon>Mucoromycota</taxon>
        <taxon>Glomeromycotina</taxon>
        <taxon>Glomeromycetes</taxon>
        <taxon>Diversisporales</taxon>
        <taxon>Gigasporaceae</taxon>
        <taxon>Gigaspora</taxon>
    </lineage>
</organism>
<name>A0ABN7XJT1_GIGMA</name>
<dbReference type="Proteomes" id="UP000789901">
    <property type="component" value="Unassembled WGS sequence"/>
</dbReference>
<evidence type="ECO:0000313" key="1">
    <source>
        <dbReference type="EMBL" id="CAG8855514.1"/>
    </source>
</evidence>
<evidence type="ECO:0000313" key="2">
    <source>
        <dbReference type="Proteomes" id="UP000789901"/>
    </source>
</evidence>
<feature type="non-terminal residue" evidence="1">
    <location>
        <position position="1"/>
    </location>
</feature>